<accession>A0AC60P7A7</accession>
<dbReference type="EMBL" id="JABSTQ010011079">
    <property type="protein sequence ID" value="KAG0415357.1"/>
    <property type="molecule type" value="Genomic_DNA"/>
</dbReference>
<reference evidence="1 2" key="1">
    <citation type="journal article" date="2020" name="Cell">
        <title>Large-Scale Comparative Analyses of Tick Genomes Elucidate Their Genetic Diversity and Vector Capacities.</title>
        <authorList>
            <consortium name="Tick Genome and Microbiome Consortium (TIGMIC)"/>
            <person name="Jia N."/>
            <person name="Wang J."/>
            <person name="Shi W."/>
            <person name="Du L."/>
            <person name="Sun Y."/>
            <person name="Zhan W."/>
            <person name="Jiang J.F."/>
            <person name="Wang Q."/>
            <person name="Zhang B."/>
            <person name="Ji P."/>
            <person name="Bell-Sakyi L."/>
            <person name="Cui X.M."/>
            <person name="Yuan T.T."/>
            <person name="Jiang B.G."/>
            <person name="Yang W.F."/>
            <person name="Lam T.T."/>
            <person name="Chang Q.C."/>
            <person name="Ding S.J."/>
            <person name="Wang X.J."/>
            <person name="Zhu J.G."/>
            <person name="Ruan X.D."/>
            <person name="Zhao L."/>
            <person name="Wei J.T."/>
            <person name="Ye R.Z."/>
            <person name="Que T.C."/>
            <person name="Du C.H."/>
            <person name="Zhou Y.H."/>
            <person name="Cheng J.X."/>
            <person name="Dai P.F."/>
            <person name="Guo W.B."/>
            <person name="Han X.H."/>
            <person name="Huang E.J."/>
            <person name="Li L.F."/>
            <person name="Wei W."/>
            <person name="Gao Y.C."/>
            <person name="Liu J.Z."/>
            <person name="Shao H.Z."/>
            <person name="Wang X."/>
            <person name="Wang C.C."/>
            <person name="Yang T.C."/>
            <person name="Huo Q.B."/>
            <person name="Li W."/>
            <person name="Chen H.Y."/>
            <person name="Chen S.E."/>
            <person name="Zhou L.G."/>
            <person name="Ni X.B."/>
            <person name="Tian J.H."/>
            <person name="Sheng Y."/>
            <person name="Liu T."/>
            <person name="Pan Y.S."/>
            <person name="Xia L.Y."/>
            <person name="Li J."/>
            <person name="Zhao F."/>
            <person name="Cao W.C."/>
        </authorList>
    </citation>
    <scope>NUCLEOTIDE SEQUENCE [LARGE SCALE GENOMIC DNA]</scope>
    <source>
        <strain evidence="1">Iper-2018</strain>
    </source>
</reference>
<gene>
    <name evidence="1" type="ORF">HPB47_007469</name>
</gene>
<evidence type="ECO:0000313" key="1">
    <source>
        <dbReference type="EMBL" id="KAG0415357.1"/>
    </source>
</evidence>
<comment type="caution">
    <text evidence="1">The sequence shown here is derived from an EMBL/GenBank/DDBJ whole genome shotgun (WGS) entry which is preliminary data.</text>
</comment>
<dbReference type="Proteomes" id="UP000805193">
    <property type="component" value="Unassembled WGS sequence"/>
</dbReference>
<organism evidence="1 2">
    <name type="scientific">Ixodes persulcatus</name>
    <name type="common">Taiga tick</name>
    <dbReference type="NCBI Taxonomy" id="34615"/>
    <lineage>
        <taxon>Eukaryota</taxon>
        <taxon>Metazoa</taxon>
        <taxon>Ecdysozoa</taxon>
        <taxon>Arthropoda</taxon>
        <taxon>Chelicerata</taxon>
        <taxon>Arachnida</taxon>
        <taxon>Acari</taxon>
        <taxon>Parasitiformes</taxon>
        <taxon>Ixodida</taxon>
        <taxon>Ixodoidea</taxon>
        <taxon>Ixodidae</taxon>
        <taxon>Ixodinae</taxon>
        <taxon>Ixodes</taxon>
    </lineage>
</organism>
<name>A0AC60P7A7_IXOPE</name>
<keyword evidence="2" id="KW-1185">Reference proteome</keyword>
<proteinExistence type="predicted"/>
<evidence type="ECO:0000313" key="2">
    <source>
        <dbReference type="Proteomes" id="UP000805193"/>
    </source>
</evidence>
<sequence length="984" mass="110159">MDLDPADCAGWLQVRIGKTNESKIPISSVHMARKVSAKAMRAARMPSILPKEETKVIVRPRGGLDLAKTPIVNVISAVRTAANLSPAETALDTQRYANIKSIVVGNKTYEVGAYAAAPHGTVKGVIKGIPLEDSANTINANILNVRNPLARAAQRIGSSTTIIVAFEGLKCTLYRKHFDVCRTCGKVGHRMDVCPTPEAKTCKDCGKEAEQNHQCNAKCKLCGGPHLTGDRTCSNWFKTPYVIKCRQWEKTKMTAPKEKEGKVPETEGNFPQLRRPRSRGSSRTRSRSRSRSVGGTVTWAQKAQPESKEMKSLKEANKQQARKMAEQENIIKKMAADMAAMKQKMTQLSTKQQPETAATDEETRSPPTKRRSTDTSSRARTVEALEERVDRIEATQRDPVHPDKGRRTTGHNSERNSGPTMAATLKIWVWNCNGFQTKKATIQQPDVIMLQEIISEEESKIPGYTLYLPPRSDGGYRRGICTSVRRGITVLTHDYGGDSNIERLNTELVIGKESIYLVDVYNSPKFGRQRFKTLIHKSTQLAEDRTLVSAGDFNAPHTDTGHGKTTVKGRNLLQDNIEEDLILITDPSQPTRLAQRATDRDPTPDLAILHTGELEMEERELGRYADDITLWSTSDREYTAQEELQEAIQVIEDALEGTGLKGSPSKSELLAINPRSLRWDNIKLVTRDGPIPRVDWIKNLGMTIERTRRNCVTVAKLRVTYVASYLKWQSIEKRKLNALIRKVYKNALGLLHNTNTEKLEALGMHYTVEEIIEAQKTLQQQRLEQTRSGRTHLERLKIPTRGEAKKEAIRPEDMQRLNVRPIPRHMHPRYDEGRRKARAQALYRLYESDTGAVYVDAARQGDRCVAVVTRAADGKLLTLASVKTGSIQTAEEVAIALAASLPTTTTVLSDSMQALRNFAKGRVSRQARGILRLNNKIDLIWCPAHEEGNVTADETARALMDRADLSTARYEAREFGEILRNFRK</sequence>
<protein>
    <submittedName>
        <fullName evidence="1">Uncharacterized protein</fullName>
    </submittedName>
</protein>